<comment type="subcellular location">
    <subcellularLocation>
        <location evidence="3">Secreted</location>
    </subcellularLocation>
    <subcellularLocation>
        <location evidence="3">Bacterial flagellum</location>
    </subcellularLocation>
</comment>
<evidence type="ECO:0000256" key="4">
    <source>
        <dbReference type="SAM" id="MobiDB-lite"/>
    </source>
</evidence>
<dbReference type="SUPFAM" id="SSF64518">
    <property type="entry name" value="Phase 1 flagellin"/>
    <property type="match status" value="1"/>
</dbReference>
<evidence type="ECO:0000313" key="7">
    <source>
        <dbReference type="EMBL" id="MDQ0190666.1"/>
    </source>
</evidence>
<feature type="domain" description="Flagellin C-terminal" evidence="6">
    <location>
        <begin position="368"/>
        <end position="444"/>
    </location>
</feature>
<dbReference type="InterPro" id="IPR001492">
    <property type="entry name" value="Flagellin"/>
</dbReference>
<reference evidence="7 8" key="1">
    <citation type="submission" date="2023-07" db="EMBL/GenBank/DDBJ databases">
        <title>Genomic Encyclopedia of Type Strains, Phase IV (KMG-IV): sequencing the most valuable type-strain genomes for metagenomic binning, comparative biology and taxonomic classification.</title>
        <authorList>
            <person name="Goeker M."/>
        </authorList>
    </citation>
    <scope>NUCLEOTIDE SEQUENCE [LARGE SCALE GENOMIC DNA]</scope>
    <source>
        <strain evidence="7 8">DSM 4006</strain>
    </source>
</reference>
<dbReference type="InterPro" id="IPR001029">
    <property type="entry name" value="Flagellin_N"/>
</dbReference>
<comment type="similarity">
    <text evidence="1 3">Belongs to the bacterial flagellin family.</text>
</comment>
<evidence type="ECO:0000256" key="3">
    <source>
        <dbReference type="RuleBase" id="RU362073"/>
    </source>
</evidence>
<evidence type="ECO:0000256" key="1">
    <source>
        <dbReference type="ARBA" id="ARBA00005709"/>
    </source>
</evidence>
<proteinExistence type="inferred from homology"/>
<dbReference type="Proteomes" id="UP001232973">
    <property type="component" value="Unassembled WGS sequence"/>
</dbReference>
<feature type="domain" description="Flagellin N-terminal" evidence="5">
    <location>
        <begin position="6"/>
        <end position="141"/>
    </location>
</feature>
<protein>
    <recommendedName>
        <fullName evidence="3">Flagellin</fullName>
    </recommendedName>
</protein>
<dbReference type="Pfam" id="PF00669">
    <property type="entry name" value="Flagellin_N"/>
    <property type="match status" value="1"/>
</dbReference>
<dbReference type="InterPro" id="IPR046358">
    <property type="entry name" value="Flagellin_C"/>
</dbReference>
<evidence type="ECO:0000256" key="2">
    <source>
        <dbReference type="ARBA" id="ARBA00023143"/>
    </source>
</evidence>
<accession>A0ABT9XLS8</accession>
<dbReference type="EMBL" id="JAUSTP010000022">
    <property type="protein sequence ID" value="MDQ0190666.1"/>
    <property type="molecule type" value="Genomic_DNA"/>
</dbReference>
<sequence>MRVTQSMLTQQFLYNLSNISQQIQTDQNESSTGKLLNEPSDNPLAVSQDMAIRATLAQSTAYQGVITNGLAWMNNTSSTIQNMITTLQSVQANVTEALSSTSANAADLQALTTTTQQLVNQIYDDVNASQSGSFLFSGTQTNVAASDIASGTLLTTGNSTSFYEAPGSGNGSSGVSQSAAPQPIASSLQDPNGLLDANTTYKLVLTASSIQSDGSIQSGTIQLETQSGTVVASGTIPSGSSSGATITLSDTNGGSLSLTLGNVFQVSPGASGTLSYQQTDVLAPSAGAASKMNYEVSQGVAIPVNVTAADLFHTVPPGASGDLQSTLANIVNTLSAMTQEASSGSTSSQYQSLVQSLQSYFSDLQANTNYMTSVNADLGTRIQSMTAVQNQMSTYVQSLTTQQGNLENADMATVLTKYSTVQTVYEAALQIGAQILLPSLLNYLPNG</sequence>
<evidence type="ECO:0000259" key="6">
    <source>
        <dbReference type="Pfam" id="PF00700"/>
    </source>
</evidence>
<keyword evidence="3" id="KW-0964">Secreted</keyword>
<keyword evidence="2 3" id="KW-0975">Bacterial flagellum</keyword>
<keyword evidence="8" id="KW-1185">Reference proteome</keyword>
<dbReference type="Gene3D" id="1.20.1330.10">
    <property type="entry name" value="f41 fragment of flagellin, N-terminal domain"/>
    <property type="match status" value="1"/>
</dbReference>
<dbReference type="PANTHER" id="PTHR42792:SF1">
    <property type="entry name" value="FLAGELLAR HOOK-ASSOCIATED PROTEIN 3"/>
    <property type="match status" value="1"/>
</dbReference>
<organism evidence="7 8">
    <name type="scientific">Alicyclobacillus cycloheptanicus</name>
    <dbReference type="NCBI Taxonomy" id="1457"/>
    <lineage>
        <taxon>Bacteria</taxon>
        <taxon>Bacillati</taxon>
        <taxon>Bacillota</taxon>
        <taxon>Bacilli</taxon>
        <taxon>Bacillales</taxon>
        <taxon>Alicyclobacillaceae</taxon>
        <taxon>Alicyclobacillus</taxon>
    </lineage>
</organism>
<name>A0ABT9XLS8_9BACL</name>
<feature type="compositionally biased region" description="Low complexity" evidence="4">
    <location>
        <begin position="173"/>
        <end position="187"/>
    </location>
</feature>
<gene>
    <name evidence="7" type="ORF">J2S03_002533</name>
</gene>
<comment type="caution">
    <text evidence="7">The sequence shown here is derived from an EMBL/GenBank/DDBJ whole genome shotgun (WGS) entry which is preliminary data.</text>
</comment>
<feature type="region of interest" description="Disordered" evidence="4">
    <location>
        <begin position="164"/>
        <end position="191"/>
    </location>
</feature>
<evidence type="ECO:0000313" key="8">
    <source>
        <dbReference type="Proteomes" id="UP001232973"/>
    </source>
</evidence>
<evidence type="ECO:0000259" key="5">
    <source>
        <dbReference type="Pfam" id="PF00669"/>
    </source>
</evidence>
<comment type="function">
    <text evidence="3">Flagellin is the subunit protein which polymerizes to form the filaments of bacterial flagella.</text>
</comment>
<dbReference type="Pfam" id="PF00700">
    <property type="entry name" value="Flagellin_C"/>
    <property type="match status" value="1"/>
</dbReference>
<dbReference type="PANTHER" id="PTHR42792">
    <property type="entry name" value="FLAGELLIN"/>
    <property type="match status" value="1"/>
</dbReference>
<dbReference type="RefSeq" id="WP_274454981.1">
    <property type="nucleotide sequence ID" value="NZ_CP067097.1"/>
</dbReference>